<evidence type="ECO:0000256" key="4">
    <source>
        <dbReference type="ARBA" id="ARBA00022679"/>
    </source>
</evidence>
<dbReference type="GO" id="GO:1990077">
    <property type="term" value="C:primosome complex"/>
    <property type="evidence" value="ECO:0007669"/>
    <property type="project" value="UniProtKB-KW"/>
</dbReference>
<comment type="similarity">
    <text evidence="1 11 12">Belongs to the eukaryotic-type primase small subunit family.</text>
</comment>
<comment type="function">
    <text evidence="13">RNA polymerase that catalyzes the synthesis of short RNA molecules used as primers for DNA polymerase during DNA replication.</text>
</comment>
<name>D5TZM5_THEAM</name>
<evidence type="ECO:0000256" key="8">
    <source>
        <dbReference type="ARBA" id="ARBA00022842"/>
    </source>
</evidence>
<reference key="3">
    <citation type="submission" date="2010-02" db="EMBL/GenBank/DDBJ databases">
        <title>Complete genome sequence of Thermosphaera aggregans type strain (M11TL).</title>
        <authorList>
            <consortium name="US DOE Joint Genome Institute (JGI-PGF)"/>
            <person name="Spring S."/>
            <person name="Lapidus A."/>
            <person name="Munk C."/>
            <person name="Schroeder M."/>
            <person name="Glavina Del Rio T."/>
            <person name="Tice H."/>
            <person name="Copeland A."/>
            <person name="Cheng J.-F."/>
            <person name="Lucas S."/>
            <person name="Chen F."/>
            <person name="Nolan M."/>
            <person name="Bruce D."/>
            <person name="Goodwin L."/>
            <person name="Pitluck S."/>
            <person name="Ivanova N."/>
            <person name="Mavromatis K."/>
            <person name="Ovchinnikova G."/>
            <person name="Pati A."/>
            <person name="Chen A."/>
            <person name="Palaniappan K."/>
            <person name="Land M."/>
            <person name="Hauser L."/>
            <person name="Chang Y.-J."/>
            <person name="Jeffries C.C."/>
            <person name="Brettin T."/>
            <person name="Detter J.C."/>
            <person name="Tapia R."/>
            <person name="Han C."/>
            <person name="Chain P."/>
            <person name="Heimerl T."/>
            <person name="Weik F."/>
            <person name="Goker M."/>
            <person name="Rachel R."/>
            <person name="Bristow J."/>
            <person name="Eisen J.A."/>
            <person name="Markowitz V."/>
            <person name="Hugenholtz P."/>
            <person name="Kyrpides N.C."/>
            <person name="Klenk H.-P."/>
        </authorList>
    </citation>
    <scope>NUCLEOTIDE SEQUENCE</scope>
    <source>
        <strain>DSM 11486</strain>
    </source>
</reference>
<keyword evidence="15" id="KW-1185">Reference proteome</keyword>
<feature type="active site" evidence="11">
    <location>
        <position position="88"/>
    </location>
</feature>
<keyword evidence="5 11" id="KW-0548">Nucleotidyltransferase</keyword>
<dbReference type="GO" id="GO:0003899">
    <property type="term" value="F:DNA-directed RNA polymerase activity"/>
    <property type="evidence" value="ECO:0007669"/>
    <property type="project" value="UniProtKB-UniRule"/>
</dbReference>
<evidence type="ECO:0000256" key="2">
    <source>
        <dbReference type="ARBA" id="ARBA00022478"/>
    </source>
</evidence>
<reference evidence="15" key="2">
    <citation type="journal article" date="2010" name="Stand. Genomic Sci.">
        <title>Complete genome sequence of Thermosphaera aggregans type strain (M11TLT).</title>
        <authorList>
            <person name="Spring S."/>
            <person name="Rachel R."/>
            <person name="Lapidus A."/>
            <person name="Davenport K."/>
            <person name="Tice H."/>
            <person name="Copeland A."/>
            <person name="Cheng J.-F."/>
            <person name="Lucas S."/>
            <person name="Chen F."/>
            <person name="Nolan M."/>
            <person name="Bruce D."/>
            <person name="Goodwin L."/>
            <person name="Pitluck S."/>
            <person name="Ivanova N."/>
            <person name="Mavromatis K."/>
            <person name="Ovchinnikova G."/>
            <person name="Pati A."/>
            <person name="Chen A."/>
            <person name="Palaniappan K."/>
            <person name="Land M."/>
            <person name="Hauser L."/>
            <person name="Chang Y.-J."/>
            <person name="Jeffries C.C."/>
            <person name="Brettin T."/>
            <person name="Detter J.C."/>
            <person name="Tapia R."/>
            <person name="Han C."/>
            <person name="Heimerl T."/>
            <person name="Weikl F."/>
            <person name="Brambilla E."/>
            <person name="Goker M."/>
            <person name="Bristow J."/>
            <person name="Eisen J.A."/>
            <person name="Markowitz V."/>
            <person name="Hugenholtz P."/>
            <person name="Kyrpides N.C."/>
            <person name="Klenk H.-P."/>
        </authorList>
    </citation>
    <scope>NUCLEOTIDE SEQUENCE [LARGE SCALE GENOMIC DNA]</scope>
    <source>
        <strain evidence="15">DSM 11486 / M11TL</strain>
    </source>
</reference>
<feature type="active site" evidence="11">
    <location>
        <position position="267"/>
    </location>
</feature>
<dbReference type="InterPro" id="IPR023639">
    <property type="entry name" value="DNA_primase_ssu_PriS"/>
</dbReference>
<proteinExistence type="inferred from homology"/>
<dbReference type="STRING" id="633148.Tagg_0043"/>
<keyword evidence="8 11" id="KW-0460">Magnesium</keyword>
<evidence type="ECO:0000256" key="9">
    <source>
        <dbReference type="ARBA" id="ARBA00023163"/>
    </source>
</evidence>
<accession>D5TZM5</accession>
<evidence type="ECO:0000256" key="13">
    <source>
        <dbReference type="RuleBase" id="RU004224"/>
    </source>
</evidence>
<evidence type="ECO:0000256" key="1">
    <source>
        <dbReference type="ARBA" id="ARBA00009762"/>
    </source>
</evidence>
<reference evidence="14 15" key="1">
    <citation type="journal article" date="2010" name="Stand. Genomic Sci.">
        <title>Complete genome sequence of Thermosphaera aggregans type strain (M11TL).</title>
        <authorList>
            <person name="Spring S."/>
            <person name="Rachel R."/>
            <person name="Lapidus A."/>
            <person name="Davenport K."/>
            <person name="Tice H."/>
            <person name="Copeland A."/>
            <person name="Cheng J.F."/>
            <person name="Lucas S."/>
            <person name="Chen F."/>
            <person name="Nolan M."/>
            <person name="Bruce D."/>
            <person name="Goodwin L."/>
            <person name="Pitluck S."/>
            <person name="Ivanova N."/>
            <person name="Mavromatis K."/>
            <person name="Ovchinnikova G."/>
            <person name="Pati A."/>
            <person name="Chen A."/>
            <person name="Palaniappan K."/>
            <person name="Land M."/>
            <person name="Hauser L."/>
            <person name="Chang Y.J."/>
            <person name="Jeffries C.C."/>
            <person name="Brettin T."/>
            <person name="Detter J.C."/>
            <person name="Tapia R."/>
            <person name="Han C."/>
            <person name="Heimerl T."/>
            <person name="Weikl F."/>
            <person name="Brambilla E."/>
            <person name="Goker M."/>
            <person name="Bristow J."/>
            <person name="Eisen J.A."/>
            <person name="Markowitz V."/>
            <person name="Hugenholtz P."/>
            <person name="Kyrpides N.C."/>
            <person name="Klenk H.P."/>
        </authorList>
    </citation>
    <scope>NUCLEOTIDE SEQUENCE [LARGE SCALE GENOMIC DNA]</scope>
    <source>
        <strain evidence="15">DSM 11486 / M11TL</strain>
    </source>
</reference>
<dbReference type="Gene3D" id="3.90.920.10">
    <property type="entry name" value="DNA primase, PRIM domain"/>
    <property type="match status" value="1"/>
</dbReference>
<keyword evidence="10 11" id="KW-0464">Manganese</keyword>
<evidence type="ECO:0000256" key="5">
    <source>
        <dbReference type="ARBA" id="ARBA00022695"/>
    </source>
</evidence>
<dbReference type="EC" id="2.7.7.-" evidence="11"/>
<dbReference type="HOGENOM" id="CLU_056123_0_0_2"/>
<evidence type="ECO:0000256" key="12">
    <source>
        <dbReference type="RuleBase" id="RU003514"/>
    </source>
</evidence>
<comment type="subunit">
    <text evidence="11">Heterodimer of a small subunit (PriS) and a large subunit (PriL).</text>
</comment>
<dbReference type="AlphaFoldDB" id="D5TZM5"/>
<dbReference type="PANTHER" id="PTHR10536">
    <property type="entry name" value="DNA PRIMASE SMALL SUBUNIT"/>
    <property type="match status" value="1"/>
</dbReference>
<evidence type="ECO:0000313" key="14">
    <source>
        <dbReference type="EMBL" id="ADG90325.1"/>
    </source>
</evidence>
<evidence type="ECO:0000313" key="15">
    <source>
        <dbReference type="Proteomes" id="UP000002376"/>
    </source>
</evidence>
<comment type="cofactor">
    <cofactor evidence="11">
        <name>Mg(2+)</name>
        <dbReference type="ChEBI" id="CHEBI:18420"/>
    </cofactor>
    <cofactor evidence="11">
        <name>Mn(2+)</name>
        <dbReference type="ChEBI" id="CHEBI:29035"/>
    </cofactor>
</comment>
<dbReference type="EMBL" id="CP001939">
    <property type="protein sequence ID" value="ADG90325.1"/>
    <property type="molecule type" value="Genomic_DNA"/>
</dbReference>
<keyword evidence="9 11" id="KW-0804">Transcription</keyword>
<dbReference type="SUPFAM" id="SSF56747">
    <property type="entry name" value="Prim-pol domain"/>
    <property type="match status" value="1"/>
</dbReference>
<keyword evidence="3 11" id="KW-0639">Primosome</keyword>
<evidence type="ECO:0000256" key="3">
    <source>
        <dbReference type="ARBA" id="ARBA00022515"/>
    </source>
</evidence>
<dbReference type="KEGG" id="tag:Tagg_0043"/>
<feature type="active site" evidence="11">
    <location>
        <position position="90"/>
    </location>
</feature>
<dbReference type="eggNOG" id="arCOG04110">
    <property type="taxonomic scope" value="Archaea"/>
</dbReference>
<evidence type="ECO:0000256" key="6">
    <source>
        <dbReference type="ARBA" id="ARBA00022705"/>
    </source>
</evidence>
<sequence length="370" mass="42472">MRNIIRNYYRKRPLQPPLEIHKREIALESLEDGAYLRHLSFAYMDRLYDYILNNKTPLHLYYSSALYENPSAQPMEAKGWIGSELIFDIDADKYQGCSESYYICVKDNQVFNAKPDSCESGGKPLEIPLVSWNCIKRALQDAVKLRDILMTDLGFKDVKIFFSGNRGFHVRISDEAVLALNSEERRLIADYVSCENLDQERVFPTQKFKREERVVFSNVEYGLRRRVKDEAGKAGILRKDRLRNEEVFTISVDELLQILPSVCVTIDKVVTMDLSRLSRFVGSLNCKSGLKVVEVTDVSKFMDYTYKDLSPFKGKISITPLVDFPGLPIYGNRIDLRRGVKVELDAEDALYVVLKGLANIYSIKSLEVKA</sequence>
<keyword evidence="4 11" id="KW-0808">Transferase</keyword>
<dbReference type="Pfam" id="PF01896">
    <property type="entry name" value="DNA_primase_S"/>
    <property type="match status" value="1"/>
</dbReference>
<keyword evidence="7 11" id="KW-0479">Metal-binding</keyword>
<dbReference type="HAMAP" id="MF_00700">
    <property type="entry name" value="DNA_primase_sml_arc"/>
    <property type="match status" value="1"/>
</dbReference>
<dbReference type="GO" id="GO:0000428">
    <property type="term" value="C:DNA-directed RNA polymerase complex"/>
    <property type="evidence" value="ECO:0007669"/>
    <property type="project" value="UniProtKB-KW"/>
</dbReference>
<evidence type="ECO:0000256" key="7">
    <source>
        <dbReference type="ARBA" id="ARBA00022723"/>
    </source>
</evidence>
<dbReference type="InterPro" id="IPR002755">
    <property type="entry name" value="DNA_primase_S"/>
</dbReference>
<organism evidence="14 15">
    <name type="scientific">Thermosphaera aggregans (strain DSM 11486 / M11TL)</name>
    <dbReference type="NCBI Taxonomy" id="633148"/>
    <lineage>
        <taxon>Archaea</taxon>
        <taxon>Thermoproteota</taxon>
        <taxon>Thermoprotei</taxon>
        <taxon>Desulfurococcales</taxon>
        <taxon>Desulfurococcaceae</taxon>
        <taxon>Thermosphaera</taxon>
    </lineage>
</organism>
<evidence type="ECO:0000256" key="11">
    <source>
        <dbReference type="HAMAP-Rule" id="MF_00700"/>
    </source>
</evidence>
<dbReference type="Proteomes" id="UP000002376">
    <property type="component" value="Chromosome"/>
</dbReference>
<protein>
    <recommendedName>
        <fullName evidence="11">DNA primase small subunit PriS</fullName>
        <ecNumber evidence="11">2.7.7.-</ecNumber>
    </recommendedName>
</protein>
<dbReference type="GO" id="GO:0046872">
    <property type="term" value="F:metal ion binding"/>
    <property type="evidence" value="ECO:0007669"/>
    <property type="project" value="UniProtKB-KW"/>
</dbReference>
<keyword evidence="2 11" id="KW-0240">DNA-directed RNA polymerase</keyword>
<comment type="function">
    <text evidence="11">Catalytic subunit of DNA primase, an RNA polymerase that catalyzes the synthesis of short RNA molecules used as primers for DNA polymerase during DNA replication. The small subunit contains the primase catalytic core and has DNA synthesis activity on its own. Binding to the large subunit stabilizes and modulates the activity, increasing the rate of DNA synthesis while decreasing the length of the DNA fragments, and conferring RNA synthesis capability. The DNA polymerase activity may enable DNA primase to also catalyze primer extension after primer synthesis. May also play a role in DNA repair.</text>
</comment>
<gene>
    <name evidence="11" type="primary">priS</name>
    <name evidence="14" type="ordered locus">Tagg_0043</name>
</gene>
<keyword evidence="6 11" id="KW-0235">DNA replication</keyword>
<evidence type="ECO:0000256" key="10">
    <source>
        <dbReference type="ARBA" id="ARBA00023211"/>
    </source>
</evidence>
<dbReference type="GO" id="GO:0006269">
    <property type="term" value="P:DNA replication, synthesis of primer"/>
    <property type="evidence" value="ECO:0007669"/>
    <property type="project" value="UniProtKB-UniRule"/>
</dbReference>